<feature type="transmembrane region" description="Helical" evidence="8">
    <location>
        <begin position="143"/>
        <end position="161"/>
    </location>
</feature>
<evidence type="ECO:0000256" key="8">
    <source>
        <dbReference type="SAM" id="Phobius"/>
    </source>
</evidence>
<proteinExistence type="inferred from homology"/>
<dbReference type="GO" id="GO:0008360">
    <property type="term" value="P:regulation of cell shape"/>
    <property type="evidence" value="ECO:0007669"/>
    <property type="project" value="UniProtKB-KW"/>
</dbReference>
<evidence type="ECO:0000313" key="9">
    <source>
        <dbReference type="EMBL" id="OGY79002.1"/>
    </source>
</evidence>
<evidence type="ECO:0000256" key="3">
    <source>
        <dbReference type="ARBA" id="ARBA00022475"/>
    </source>
</evidence>
<evidence type="ECO:0000313" key="10">
    <source>
        <dbReference type="Proteomes" id="UP000177165"/>
    </source>
</evidence>
<dbReference type="STRING" id="1798540.A3B74_03900"/>
<evidence type="ECO:0000256" key="4">
    <source>
        <dbReference type="ARBA" id="ARBA00022692"/>
    </source>
</evidence>
<feature type="transmembrane region" description="Helical" evidence="8">
    <location>
        <begin position="36"/>
        <end position="63"/>
    </location>
</feature>
<protein>
    <submittedName>
        <fullName evidence="9">Uncharacterized protein</fullName>
    </submittedName>
</protein>
<keyword evidence="5" id="KW-0133">Cell shape</keyword>
<dbReference type="InterPro" id="IPR007227">
    <property type="entry name" value="Cell_shape_determining_MreD"/>
</dbReference>
<evidence type="ECO:0000256" key="1">
    <source>
        <dbReference type="ARBA" id="ARBA00004651"/>
    </source>
</evidence>
<evidence type="ECO:0000256" key="6">
    <source>
        <dbReference type="ARBA" id="ARBA00022989"/>
    </source>
</evidence>
<feature type="transmembrane region" description="Helical" evidence="8">
    <location>
        <begin position="69"/>
        <end position="90"/>
    </location>
</feature>
<organism evidence="9 10">
    <name type="scientific">Candidatus Kerfeldbacteria bacterium RIFCSPHIGHO2_02_FULL_42_14</name>
    <dbReference type="NCBI Taxonomy" id="1798540"/>
    <lineage>
        <taxon>Bacteria</taxon>
        <taxon>Candidatus Kerfeldiibacteriota</taxon>
    </lineage>
</organism>
<dbReference type="EMBL" id="MHKB01000011">
    <property type="protein sequence ID" value="OGY79002.1"/>
    <property type="molecule type" value="Genomic_DNA"/>
</dbReference>
<dbReference type="Pfam" id="PF04093">
    <property type="entry name" value="MreD"/>
    <property type="match status" value="1"/>
</dbReference>
<comment type="subcellular location">
    <subcellularLocation>
        <location evidence="1">Cell membrane</location>
        <topology evidence="1">Multi-pass membrane protein</topology>
    </subcellularLocation>
</comment>
<keyword evidence="6 8" id="KW-1133">Transmembrane helix</keyword>
<evidence type="ECO:0000256" key="5">
    <source>
        <dbReference type="ARBA" id="ARBA00022960"/>
    </source>
</evidence>
<reference evidence="9 10" key="1">
    <citation type="journal article" date="2016" name="Nat. Commun.">
        <title>Thousands of microbial genomes shed light on interconnected biogeochemical processes in an aquifer system.</title>
        <authorList>
            <person name="Anantharaman K."/>
            <person name="Brown C.T."/>
            <person name="Hug L.A."/>
            <person name="Sharon I."/>
            <person name="Castelle C.J."/>
            <person name="Probst A.J."/>
            <person name="Thomas B.C."/>
            <person name="Singh A."/>
            <person name="Wilkins M.J."/>
            <person name="Karaoz U."/>
            <person name="Brodie E.L."/>
            <person name="Williams K.H."/>
            <person name="Hubbard S.S."/>
            <person name="Banfield J.F."/>
        </authorList>
    </citation>
    <scope>NUCLEOTIDE SEQUENCE [LARGE SCALE GENOMIC DNA]</scope>
</reference>
<feature type="transmembrane region" description="Helical" evidence="8">
    <location>
        <begin position="6"/>
        <end position="24"/>
    </location>
</feature>
<sequence length="174" mass="20420">MRVLFYMGFFFGILMLVLFQIHFLDGFESLRFRMNFVLLLTLYSTLALSLSTGLKVSFLAGILLDVFSALPFGVYTMALCASNVFTFFLFRRFFVNRSVHSLSILVTSGTIFFLSIFFTTAWFLHIIGWHQFSFTLGEIFPRFVWQIPLHTLFAILIFLILRTFRKQFFFSAHF</sequence>
<keyword evidence="7 8" id="KW-0472">Membrane</keyword>
<keyword evidence="4 8" id="KW-0812">Transmembrane</keyword>
<evidence type="ECO:0000256" key="2">
    <source>
        <dbReference type="ARBA" id="ARBA00007776"/>
    </source>
</evidence>
<evidence type="ECO:0000256" key="7">
    <source>
        <dbReference type="ARBA" id="ARBA00023136"/>
    </source>
</evidence>
<feature type="transmembrane region" description="Helical" evidence="8">
    <location>
        <begin position="102"/>
        <end position="123"/>
    </location>
</feature>
<gene>
    <name evidence="9" type="ORF">A3B74_03900</name>
</gene>
<name>A0A1G2AQ19_9BACT</name>
<dbReference type="GO" id="GO:0005886">
    <property type="term" value="C:plasma membrane"/>
    <property type="evidence" value="ECO:0007669"/>
    <property type="project" value="UniProtKB-SubCell"/>
</dbReference>
<keyword evidence="3" id="KW-1003">Cell membrane</keyword>
<comment type="caution">
    <text evidence="9">The sequence shown here is derived from an EMBL/GenBank/DDBJ whole genome shotgun (WGS) entry which is preliminary data.</text>
</comment>
<dbReference type="Proteomes" id="UP000177165">
    <property type="component" value="Unassembled WGS sequence"/>
</dbReference>
<dbReference type="AlphaFoldDB" id="A0A1G2AQ19"/>
<accession>A0A1G2AQ19</accession>
<comment type="similarity">
    <text evidence="2">Belongs to the MreD family.</text>
</comment>